<dbReference type="GO" id="GO:0015627">
    <property type="term" value="C:type II protein secretion system complex"/>
    <property type="evidence" value="ECO:0007669"/>
    <property type="project" value="InterPro"/>
</dbReference>
<feature type="domain" description="Type II secretion system protein GspG C-terminal" evidence="12">
    <location>
        <begin position="53"/>
        <end position="158"/>
    </location>
</feature>
<dbReference type="InterPro" id="IPR000983">
    <property type="entry name" value="Bac_GSPG_pilin"/>
</dbReference>
<dbReference type="AlphaFoldDB" id="A0A2K8MHL9"/>
<dbReference type="PRINTS" id="PR00813">
    <property type="entry name" value="BCTERIALGSPG"/>
</dbReference>
<dbReference type="Pfam" id="PF08334">
    <property type="entry name" value="T2SSG"/>
    <property type="match status" value="1"/>
</dbReference>
<evidence type="ECO:0000256" key="8">
    <source>
        <dbReference type="ARBA" id="ARBA00022989"/>
    </source>
</evidence>
<dbReference type="GO" id="GO:0015628">
    <property type="term" value="P:protein secretion by the type II secretion system"/>
    <property type="evidence" value="ECO:0007669"/>
    <property type="project" value="InterPro"/>
</dbReference>
<keyword evidence="14" id="KW-1185">Reference proteome</keyword>
<evidence type="ECO:0000256" key="11">
    <source>
        <dbReference type="SAM" id="Phobius"/>
    </source>
</evidence>
<keyword evidence="7 11" id="KW-0812">Transmembrane</keyword>
<dbReference type="InterPro" id="IPR012902">
    <property type="entry name" value="N_methyl_site"/>
</dbReference>
<dbReference type="NCBIfam" id="TIGR01710">
    <property type="entry name" value="typeII_sec_gspG"/>
    <property type="match status" value="1"/>
</dbReference>
<evidence type="ECO:0000256" key="4">
    <source>
        <dbReference type="ARBA" id="ARBA00022475"/>
    </source>
</evidence>
<dbReference type="InterPro" id="IPR013545">
    <property type="entry name" value="T2SS_protein-GspG_C"/>
</dbReference>
<feature type="region of interest" description="Disordered" evidence="10">
    <location>
        <begin position="141"/>
        <end position="161"/>
    </location>
</feature>
<keyword evidence="9 11" id="KW-0472">Membrane</keyword>
<protein>
    <recommendedName>
        <fullName evidence="3">Type II secretion system core protein G</fullName>
    </recommendedName>
</protein>
<dbReference type="GO" id="GO:0005886">
    <property type="term" value="C:plasma membrane"/>
    <property type="evidence" value="ECO:0007669"/>
    <property type="project" value="UniProtKB-SubCell"/>
</dbReference>
<dbReference type="SUPFAM" id="SSF54523">
    <property type="entry name" value="Pili subunits"/>
    <property type="match status" value="1"/>
</dbReference>
<feature type="transmembrane region" description="Helical" evidence="11">
    <location>
        <begin position="29"/>
        <end position="50"/>
    </location>
</feature>
<keyword evidence="5" id="KW-0488">Methylation</keyword>
<evidence type="ECO:0000256" key="6">
    <source>
        <dbReference type="ARBA" id="ARBA00022519"/>
    </source>
</evidence>
<dbReference type="PROSITE" id="PS00409">
    <property type="entry name" value="PROKAR_NTER_METHYL"/>
    <property type="match status" value="1"/>
</dbReference>
<evidence type="ECO:0000256" key="5">
    <source>
        <dbReference type="ARBA" id="ARBA00022481"/>
    </source>
</evidence>
<evidence type="ECO:0000256" key="7">
    <source>
        <dbReference type="ARBA" id="ARBA00022692"/>
    </source>
</evidence>
<evidence type="ECO:0000256" key="1">
    <source>
        <dbReference type="ARBA" id="ARBA00004377"/>
    </source>
</evidence>
<evidence type="ECO:0000313" key="14">
    <source>
        <dbReference type="Proteomes" id="UP000229081"/>
    </source>
</evidence>
<keyword evidence="4" id="KW-1003">Cell membrane</keyword>
<proteinExistence type="inferred from homology"/>
<reference evidence="13 14" key="1">
    <citation type="submission" date="2017-11" db="EMBL/GenBank/DDBJ databases">
        <title>Complete genome sequence of Sphingomonas sp. Strain Cra20, a psychrotolerant potential plant growth promoting rhizobacteria.</title>
        <authorList>
            <person name="Luo Y."/>
        </authorList>
    </citation>
    <scope>NUCLEOTIDE SEQUENCE [LARGE SCALE GENOMIC DNA]</scope>
    <source>
        <strain evidence="13 14">Cra20</strain>
    </source>
</reference>
<dbReference type="NCBIfam" id="TIGR02532">
    <property type="entry name" value="IV_pilin_GFxxxE"/>
    <property type="match status" value="1"/>
</dbReference>
<dbReference type="PANTHER" id="PTHR30093:SF44">
    <property type="entry name" value="TYPE II SECRETION SYSTEM CORE PROTEIN G"/>
    <property type="match status" value="1"/>
</dbReference>
<sequence length="161" mass="17169">MRIVLKQFSDIALLRQNSKRRTILNKGEAGFTLLEMMIVLVIIAVIAGLVTVNVMGRPDEAKATTTKSNISSITGALKMYRLDNGAYPTSEQGLKALIEKPTAPPVPGGWAQGGYLSAPALDGWQKPYAYQSDGMTFTIRSLGRDGKPGGEGVDADIDGKG</sequence>
<name>A0A2K8MHL9_9SPHN</name>
<comment type="subcellular location">
    <subcellularLocation>
        <location evidence="1">Cell inner membrane</location>
        <topology evidence="1">Single-pass membrane protein</topology>
    </subcellularLocation>
</comment>
<accession>A0A2K8MHL9</accession>
<dbReference type="OrthoDB" id="9795612at2"/>
<dbReference type="PANTHER" id="PTHR30093">
    <property type="entry name" value="GENERAL SECRETION PATHWAY PROTEIN G"/>
    <property type="match status" value="1"/>
</dbReference>
<evidence type="ECO:0000256" key="3">
    <source>
        <dbReference type="ARBA" id="ARBA00020042"/>
    </source>
</evidence>
<gene>
    <name evidence="13" type="primary">gspG</name>
    <name evidence="13" type="ORF">CVN68_08585</name>
</gene>
<dbReference type="EMBL" id="CP024923">
    <property type="protein sequence ID" value="ATY32026.1"/>
    <property type="molecule type" value="Genomic_DNA"/>
</dbReference>
<dbReference type="InterPro" id="IPR010054">
    <property type="entry name" value="Type2_sec_GspG"/>
</dbReference>
<dbReference type="Gene3D" id="3.30.700.10">
    <property type="entry name" value="Glycoprotein, Type 4 Pilin"/>
    <property type="match status" value="1"/>
</dbReference>
<dbReference type="InterPro" id="IPR045584">
    <property type="entry name" value="Pilin-like"/>
</dbReference>
<organism evidence="13 14">
    <name type="scientific">Sphingomonas psychrotolerans</name>
    <dbReference type="NCBI Taxonomy" id="1327635"/>
    <lineage>
        <taxon>Bacteria</taxon>
        <taxon>Pseudomonadati</taxon>
        <taxon>Pseudomonadota</taxon>
        <taxon>Alphaproteobacteria</taxon>
        <taxon>Sphingomonadales</taxon>
        <taxon>Sphingomonadaceae</taxon>
        <taxon>Sphingomonas</taxon>
    </lineage>
</organism>
<comment type="similarity">
    <text evidence="2">Belongs to the GSP G family.</text>
</comment>
<evidence type="ECO:0000259" key="12">
    <source>
        <dbReference type="Pfam" id="PF08334"/>
    </source>
</evidence>
<evidence type="ECO:0000256" key="10">
    <source>
        <dbReference type="SAM" id="MobiDB-lite"/>
    </source>
</evidence>
<evidence type="ECO:0000256" key="2">
    <source>
        <dbReference type="ARBA" id="ARBA00009984"/>
    </source>
</evidence>
<dbReference type="KEGG" id="sphc:CVN68_08585"/>
<evidence type="ECO:0000313" key="13">
    <source>
        <dbReference type="EMBL" id="ATY32026.1"/>
    </source>
</evidence>
<keyword evidence="6" id="KW-0997">Cell inner membrane</keyword>
<keyword evidence="8 11" id="KW-1133">Transmembrane helix</keyword>
<evidence type="ECO:0000256" key="9">
    <source>
        <dbReference type="ARBA" id="ARBA00023136"/>
    </source>
</evidence>
<dbReference type="Pfam" id="PF07963">
    <property type="entry name" value="N_methyl"/>
    <property type="match status" value="1"/>
</dbReference>
<dbReference type="Proteomes" id="UP000229081">
    <property type="component" value="Chromosome"/>
</dbReference>